<feature type="domain" description="Putative restriction endonuclease" evidence="1">
    <location>
        <begin position="14"/>
        <end position="173"/>
    </location>
</feature>
<evidence type="ECO:0000313" key="3">
    <source>
        <dbReference type="Proteomes" id="UP000012589"/>
    </source>
</evidence>
<dbReference type="HOGENOM" id="CLU_076312_0_2_9"/>
<evidence type="ECO:0000259" key="1">
    <source>
        <dbReference type="Pfam" id="PF05685"/>
    </source>
</evidence>
<dbReference type="OrthoDB" id="9808428at2"/>
<dbReference type="eggNOG" id="COG4636">
    <property type="taxonomic scope" value="Bacteria"/>
</dbReference>
<dbReference type="CDD" id="cd06260">
    <property type="entry name" value="DUF820-like"/>
    <property type="match status" value="1"/>
</dbReference>
<dbReference type="Proteomes" id="UP000012589">
    <property type="component" value="Unassembled WGS sequence"/>
</dbReference>
<protein>
    <recommendedName>
        <fullName evidence="1">Putative restriction endonuclease domain-containing protein</fullName>
    </recommendedName>
</protein>
<dbReference type="SUPFAM" id="SSF52980">
    <property type="entry name" value="Restriction endonuclease-like"/>
    <property type="match status" value="1"/>
</dbReference>
<comment type="caution">
    <text evidence="2">The sequence shown here is derived from an EMBL/GenBank/DDBJ whole genome shotgun (WGS) entry which is preliminary data.</text>
</comment>
<dbReference type="STRING" id="1235802.C823_03837"/>
<name>N2A0D4_9FIRM</name>
<dbReference type="InterPro" id="IPR012296">
    <property type="entry name" value="Nuclease_put_TT1808"/>
</dbReference>
<dbReference type="AlphaFoldDB" id="N2A0D4"/>
<sequence>MPALAQERFYTIDDIYALPDGERAELIDGQIYYMAPPSRKHQTIARELFTSINSYIKSNDGSCEPFFAPFAVFLNEDDINYVEPDICVICDHNKLTDKGCSGAPDWIVEIVSPGNRPMDYYTKLFKYRTAGVREYWIVDHERNLVIVYDFQNNSATNFTFSDDIPVSIYPGFNINLSALNI</sequence>
<dbReference type="Gene3D" id="3.90.1570.10">
    <property type="entry name" value="tt1808, chain A"/>
    <property type="match status" value="1"/>
</dbReference>
<dbReference type="PATRIC" id="fig|1235802.3.peg.4058"/>
<dbReference type="PANTHER" id="PTHR34107">
    <property type="entry name" value="SLL0198 PROTEIN-RELATED"/>
    <property type="match status" value="1"/>
</dbReference>
<accession>N2A0D4</accession>
<evidence type="ECO:0000313" key="2">
    <source>
        <dbReference type="EMBL" id="EMZ22792.1"/>
    </source>
</evidence>
<organism evidence="2 3">
    <name type="scientific">Eubacterium plexicaudatum ASF492</name>
    <dbReference type="NCBI Taxonomy" id="1235802"/>
    <lineage>
        <taxon>Bacteria</taxon>
        <taxon>Bacillati</taxon>
        <taxon>Bacillota</taxon>
        <taxon>Clostridia</taxon>
        <taxon>Eubacteriales</taxon>
        <taxon>Eubacteriaceae</taxon>
        <taxon>Eubacterium</taxon>
    </lineage>
</organism>
<dbReference type="InterPro" id="IPR008538">
    <property type="entry name" value="Uma2"/>
</dbReference>
<dbReference type="Pfam" id="PF05685">
    <property type="entry name" value="Uma2"/>
    <property type="match status" value="1"/>
</dbReference>
<dbReference type="InterPro" id="IPR011335">
    <property type="entry name" value="Restrct_endonuc-II-like"/>
</dbReference>
<reference evidence="2 3" key="1">
    <citation type="journal article" date="2014" name="Genome Announc.">
        <title>Draft genome sequences of the altered schaedler flora, a defined bacterial community from gnotobiotic mice.</title>
        <authorList>
            <person name="Wannemuehler M.J."/>
            <person name="Overstreet A.M."/>
            <person name="Ward D.V."/>
            <person name="Phillips G.J."/>
        </authorList>
    </citation>
    <scope>NUCLEOTIDE SEQUENCE [LARGE SCALE GENOMIC DNA]</scope>
    <source>
        <strain evidence="2 3">ASF492</strain>
    </source>
</reference>
<keyword evidence="3" id="KW-1185">Reference proteome</keyword>
<dbReference type="EMBL" id="AQFT01000117">
    <property type="protein sequence ID" value="EMZ22792.1"/>
    <property type="molecule type" value="Genomic_DNA"/>
</dbReference>
<dbReference type="PANTHER" id="PTHR34107:SF4">
    <property type="entry name" value="SLL1222 PROTEIN"/>
    <property type="match status" value="1"/>
</dbReference>
<gene>
    <name evidence="2" type="ORF">C823_03837</name>
</gene>
<proteinExistence type="predicted"/>